<dbReference type="PROSITE" id="PS50928">
    <property type="entry name" value="ABC_TM1"/>
    <property type="match status" value="1"/>
</dbReference>
<evidence type="ECO:0000313" key="9">
    <source>
        <dbReference type="EMBL" id="RDW17123.1"/>
    </source>
</evidence>
<gene>
    <name evidence="9" type="ORF">CWR48_14445</name>
</gene>
<feature type="transmembrane region" description="Helical" evidence="7">
    <location>
        <begin position="186"/>
        <end position="207"/>
    </location>
</feature>
<dbReference type="Proteomes" id="UP000257143">
    <property type="component" value="Unassembled WGS sequence"/>
</dbReference>
<evidence type="ECO:0000256" key="7">
    <source>
        <dbReference type="RuleBase" id="RU363032"/>
    </source>
</evidence>
<protein>
    <submittedName>
        <fullName evidence="9">ABC transporter permease</fullName>
    </submittedName>
</protein>
<accession>A0A3D8PLZ3</accession>
<dbReference type="RefSeq" id="WP_115774018.1">
    <property type="nucleotide sequence ID" value="NZ_PIOC01000021.1"/>
</dbReference>
<evidence type="ECO:0000259" key="8">
    <source>
        <dbReference type="PROSITE" id="PS50928"/>
    </source>
</evidence>
<keyword evidence="5 7" id="KW-1133">Transmembrane helix</keyword>
<dbReference type="Gene3D" id="1.10.3720.10">
    <property type="entry name" value="MetI-like"/>
    <property type="match status" value="1"/>
</dbReference>
<keyword evidence="4 7" id="KW-0812">Transmembrane</keyword>
<reference evidence="10" key="1">
    <citation type="submission" date="2017-11" db="EMBL/GenBank/DDBJ databases">
        <authorList>
            <person name="Zhu W."/>
        </authorList>
    </citation>
    <scope>NUCLEOTIDE SEQUENCE [LARGE SCALE GENOMIC DNA]</scope>
    <source>
        <strain evidence="10">CAU 1183</strain>
    </source>
</reference>
<dbReference type="InterPro" id="IPR000515">
    <property type="entry name" value="MetI-like"/>
</dbReference>
<keyword evidence="2 7" id="KW-0813">Transport</keyword>
<comment type="subcellular location">
    <subcellularLocation>
        <location evidence="1 7">Cell membrane</location>
        <topology evidence="1 7">Multi-pass membrane protein</topology>
    </subcellularLocation>
</comment>
<sequence>MKGIMKRGNLRQLTIAQIVAAILFLLLIIISGFLIGNDKLAIHLDMKNTAPSIAHPFGTDWLGRDMLVRTLKGLTISLGVGLLAAILSSLIALAFSLIASWNKRMDAFITWLIDLFLSVPHLVLLILISFAVGGGFKGVVIGLSLTHWPSLTRLLRGEMLQIKSAEYVGISRQLGKSRWWIARHHLIAHLLPQLFVGMVLLFPHAILHEAAITFLGFGLSTEQPAIGIVLSESMRYLSTGMWWLAFFPGLSLLIMVGIFDILGKNMRKLIDPFHGQKG</sequence>
<evidence type="ECO:0000256" key="3">
    <source>
        <dbReference type="ARBA" id="ARBA00022475"/>
    </source>
</evidence>
<keyword evidence="10" id="KW-1185">Reference proteome</keyword>
<dbReference type="GO" id="GO:0005886">
    <property type="term" value="C:plasma membrane"/>
    <property type="evidence" value="ECO:0007669"/>
    <property type="project" value="UniProtKB-SubCell"/>
</dbReference>
<evidence type="ECO:0000256" key="2">
    <source>
        <dbReference type="ARBA" id="ARBA00022448"/>
    </source>
</evidence>
<dbReference type="AlphaFoldDB" id="A0A3D8PLZ3"/>
<evidence type="ECO:0000256" key="1">
    <source>
        <dbReference type="ARBA" id="ARBA00004651"/>
    </source>
</evidence>
<evidence type="ECO:0000256" key="5">
    <source>
        <dbReference type="ARBA" id="ARBA00022989"/>
    </source>
</evidence>
<keyword evidence="3" id="KW-1003">Cell membrane</keyword>
<proteinExistence type="inferred from homology"/>
<evidence type="ECO:0000256" key="4">
    <source>
        <dbReference type="ARBA" id="ARBA00022692"/>
    </source>
</evidence>
<feature type="transmembrane region" description="Helical" evidence="7">
    <location>
        <begin position="241"/>
        <end position="262"/>
    </location>
</feature>
<feature type="domain" description="ABC transmembrane type-1" evidence="8">
    <location>
        <begin position="74"/>
        <end position="263"/>
    </location>
</feature>
<dbReference type="Pfam" id="PF00528">
    <property type="entry name" value="BPD_transp_1"/>
    <property type="match status" value="1"/>
</dbReference>
<dbReference type="GO" id="GO:0055085">
    <property type="term" value="P:transmembrane transport"/>
    <property type="evidence" value="ECO:0007669"/>
    <property type="project" value="InterPro"/>
</dbReference>
<dbReference type="SUPFAM" id="SSF161098">
    <property type="entry name" value="MetI-like"/>
    <property type="match status" value="1"/>
</dbReference>
<dbReference type="CDD" id="cd06261">
    <property type="entry name" value="TM_PBP2"/>
    <property type="match status" value="1"/>
</dbReference>
<dbReference type="InterPro" id="IPR050366">
    <property type="entry name" value="BP-dependent_transpt_permease"/>
</dbReference>
<evidence type="ECO:0000313" key="10">
    <source>
        <dbReference type="Proteomes" id="UP000257143"/>
    </source>
</evidence>
<keyword evidence="6 7" id="KW-0472">Membrane</keyword>
<feature type="transmembrane region" description="Helical" evidence="7">
    <location>
        <begin position="76"/>
        <end position="99"/>
    </location>
</feature>
<feature type="transmembrane region" description="Helical" evidence="7">
    <location>
        <begin position="12"/>
        <end position="36"/>
    </location>
</feature>
<feature type="transmembrane region" description="Helical" evidence="7">
    <location>
        <begin position="111"/>
        <end position="132"/>
    </location>
</feature>
<dbReference type="OrthoDB" id="9797472at2"/>
<comment type="similarity">
    <text evidence="7">Belongs to the binding-protein-dependent transport system permease family.</text>
</comment>
<dbReference type="EMBL" id="PIOC01000021">
    <property type="protein sequence ID" value="RDW17123.1"/>
    <property type="molecule type" value="Genomic_DNA"/>
</dbReference>
<dbReference type="InterPro" id="IPR035906">
    <property type="entry name" value="MetI-like_sf"/>
</dbReference>
<organism evidence="9 10">
    <name type="scientific">Oceanobacillus arenosus</name>
    <dbReference type="NCBI Taxonomy" id="1229153"/>
    <lineage>
        <taxon>Bacteria</taxon>
        <taxon>Bacillati</taxon>
        <taxon>Bacillota</taxon>
        <taxon>Bacilli</taxon>
        <taxon>Bacillales</taxon>
        <taxon>Bacillaceae</taxon>
        <taxon>Oceanobacillus</taxon>
    </lineage>
</organism>
<name>A0A3D8PLZ3_9BACI</name>
<dbReference type="PANTHER" id="PTHR43386">
    <property type="entry name" value="OLIGOPEPTIDE TRANSPORT SYSTEM PERMEASE PROTEIN APPC"/>
    <property type="match status" value="1"/>
</dbReference>
<evidence type="ECO:0000256" key="6">
    <source>
        <dbReference type="ARBA" id="ARBA00023136"/>
    </source>
</evidence>
<comment type="caution">
    <text evidence="9">The sequence shown here is derived from an EMBL/GenBank/DDBJ whole genome shotgun (WGS) entry which is preliminary data.</text>
</comment>
<dbReference type="PANTHER" id="PTHR43386:SF23">
    <property type="entry name" value="ABC TRANSPORTER"/>
    <property type="match status" value="1"/>
</dbReference>